<protein>
    <submittedName>
        <fullName evidence="2">Uncharacterized protein</fullName>
    </submittedName>
</protein>
<accession>A0ABS7KBI9</accession>
<sequence length="106" mass="12861">MNEEKIESMLSQLIKMVGNIHTEQVEMKQELKEMKQEQKGMKQEQQEMKRDQKNMQEQLKELERKAEERHKEVLERFTAIEKDQDFIWAKTARNEREIAQIKGRLS</sequence>
<name>A0ABS7KBI9_9BACI</name>
<gene>
    <name evidence="2" type="ORF">H0185_23120</name>
</gene>
<evidence type="ECO:0000256" key="1">
    <source>
        <dbReference type="SAM" id="MobiDB-lite"/>
    </source>
</evidence>
<evidence type="ECO:0000313" key="3">
    <source>
        <dbReference type="Proteomes" id="UP000769780"/>
    </source>
</evidence>
<proteinExistence type="predicted"/>
<feature type="region of interest" description="Disordered" evidence="1">
    <location>
        <begin position="35"/>
        <end position="54"/>
    </location>
</feature>
<evidence type="ECO:0000313" key="2">
    <source>
        <dbReference type="EMBL" id="MBY0099637.1"/>
    </source>
</evidence>
<reference evidence="2 3" key="1">
    <citation type="submission" date="2020-07" db="EMBL/GenBank/DDBJ databases">
        <title>Fungal Genomes of the International Space Station.</title>
        <authorList>
            <person name="Seuylemezian A."/>
            <person name="Singh N.K."/>
            <person name="Wood J."/>
            <person name="Venkateswaran K."/>
        </authorList>
    </citation>
    <scope>NUCLEOTIDE SEQUENCE [LARGE SCALE GENOMIC DNA]</scope>
    <source>
        <strain evidence="2 3">PL-B2</strain>
    </source>
</reference>
<dbReference type="Proteomes" id="UP000769780">
    <property type="component" value="Unassembled WGS sequence"/>
</dbReference>
<comment type="caution">
    <text evidence="2">The sequence shown here is derived from an EMBL/GenBank/DDBJ whole genome shotgun (WGS) entry which is preliminary data.</text>
</comment>
<keyword evidence="3" id="KW-1185">Reference proteome</keyword>
<organism evidence="2 3">
    <name type="scientific">Mesobacillus maritimus</name>
    <dbReference type="NCBI Taxonomy" id="1643336"/>
    <lineage>
        <taxon>Bacteria</taxon>
        <taxon>Bacillati</taxon>
        <taxon>Bacillota</taxon>
        <taxon>Bacilli</taxon>
        <taxon>Bacillales</taxon>
        <taxon>Bacillaceae</taxon>
        <taxon>Mesobacillus</taxon>
    </lineage>
</organism>
<dbReference type="EMBL" id="JACWFH010000040">
    <property type="protein sequence ID" value="MBY0099637.1"/>
    <property type="molecule type" value="Genomic_DNA"/>
</dbReference>
<dbReference type="RefSeq" id="WP_221875930.1">
    <property type="nucleotide sequence ID" value="NZ_JACWFH010000040.1"/>
</dbReference>